<accession>A0A0B2WKF9</accession>
<feature type="transmembrane region" description="Helical" evidence="2">
    <location>
        <begin position="783"/>
        <end position="804"/>
    </location>
</feature>
<evidence type="ECO:0000256" key="1">
    <source>
        <dbReference type="SAM" id="MobiDB-lite"/>
    </source>
</evidence>
<comment type="caution">
    <text evidence="3">The sequence shown here is derived from an EMBL/GenBank/DDBJ whole genome shotgun (WGS) entry which is preliminary data.</text>
</comment>
<dbReference type="STRING" id="1081103.A0A0B2WKF9"/>
<dbReference type="GeneID" id="63742184"/>
<dbReference type="Gene3D" id="3.90.210.10">
    <property type="entry name" value="Heat-Labile Enterotoxin, subunit A"/>
    <property type="match status" value="1"/>
</dbReference>
<feature type="transmembrane region" description="Helical" evidence="2">
    <location>
        <begin position="922"/>
        <end position="940"/>
    </location>
</feature>
<gene>
    <name evidence="3" type="ORF">MAM_07729</name>
</gene>
<keyword evidence="2" id="KW-0472">Membrane</keyword>
<name>A0A0B2WKF9_METAS</name>
<dbReference type="HOGENOM" id="CLU_295120_0_0_1"/>
<keyword evidence="2" id="KW-0812">Transmembrane</keyword>
<dbReference type="RefSeq" id="XP_040675479.1">
    <property type="nucleotide sequence ID" value="XM_040826527.1"/>
</dbReference>
<keyword evidence="4" id="KW-1185">Reference proteome</keyword>
<sequence length="1026" mass="113963">MAPHSTAWLVIPQGDDGVGSPSDLRGQGGISNTRLPAPGEEALDAEWRRLRDIRVEHSEDNIDFEDLIEILLFDLSNYGDDRLRRRAWSYIDPRMHPRAPASRVWIYEIATAPNMLLHNGPSYHGVEYFSFHGIGGIVWSQVVRFAELSLSHTGIRDHVTSLTDQDPSFPSWMSSVEFTWMQNPDYNSQWERYGAMRGLPSDIFDNPRGTTRVQLARELMRVATSSQIVPDQRDRETLRQLLDWDVEREPDRNFPLIRHVQPPRLDASALSRLLPQIDWSTVQIPTSLQIALASGLANAVQCDLALQPFKDWFFSRGSRGRKRQAQKPACDQLGALIKDMKDVPKPCQKIKNIEFGFTLAANILDIGEGTWDDVGGTLEGPAGKAEFKIAEEPAAGFSTWVPVHMRSGSSTLDTVDITGITQLTLNAEGFWLREGRNDQFLVQDIKIRAECADPRFVAQDNRYVGINHWYGHPDNWKLTRKEKKTVATLPIALKDWKFAPPCAALKDLEYSFKVGGGPLHLFAGTDDKVSFTLGKGKPVLLGEGFSSGFDNTVRINLSETFGKDTVDIRDLDKLEIWDEKRTYSVDEWWFQGITFKGTCAESSIKVEMTTFRAVDQEVGYQVGTRSVGGGNMNTFLALAKVALPMNDDFAPKEANLVDKTCRRDGNEAPWRAAHQMGKGLDTATLKVLMLGGIAKVTRTSFREELPGPEHLDVWSPAAEVNRNEQKLEGHNILILTHWQASNVIKARKMNAMALLLACLGVVLALFGVALYEHIYSTTLSLPISPAVTIVTALLPLAAATNMFFHPRLARSDRHPARLLGQALQGGQAILTTVLATILFSNILPSAARDCLLSTVWQRLFSGHDAASIRRIQDALNCCGFHTVRDRAWPFPNQHTSQQCAETYKRDMACIQPWRAALQMNSGIGFGVVLFIGIIQIASLISRPPVTPSRRIPPGRTVLYAANNQEIEGVSERTRLLPAAAGGPGDDDTADGHVTDSPEPRPDQATSPAENGRVRRQLPDGNPWAAE</sequence>
<dbReference type="EMBL" id="AZHE01000035">
    <property type="protein sequence ID" value="KHN94413.1"/>
    <property type="molecule type" value="Genomic_DNA"/>
</dbReference>
<feature type="compositionally biased region" description="Basic and acidic residues" evidence="1">
    <location>
        <begin position="989"/>
        <end position="1001"/>
    </location>
</feature>
<organism evidence="3 4">
    <name type="scientific">Metarhizium album (strain ARSEF 1941)</name>
    <dbReference type="NCBI Taxonomy" id="1081103"/>
    <lineage>
        <taxon>Eukaryota</taxon>
        <taxon>Fungi</taxon>
        <taxon>Dikarya</taxon>
        <taxon>Ascomycota</taxon>
        <taxon>Pezizomycotina</taxon>
        <taxon>Sordariomycetes</taxon>
        <taxon>Hypocreomycetidae</taxon>
        <taxon>Hypocreales</taxon>
        <taxon>Clavicipitaceae</taxon>
        <taxon>Metarhizium</taxon>
    </lineage>
</organism>
<evidence type="ECO:0000313" key="4">
    <source>
        <dbReference type="Proteomes" id="UP000030816"/>
    </source>
</evidence>
<keyword evidence="2" id="KW-1133">Transmembrane helix</keyword>
<dbReference type="AlphaFoldDB" id="A0A0B2WKF9"/>
<feature type="transmembrane region" description="Helical" evidence="2">
    <location>
        <begin position="751"/>
        <end position="771"/>
    </location>
</feature>
<evidence type="ECO:0000256" key="2">
    <source>
        <dbReference type="SAM" id="Phobius"/>
    </source>
</evidence>
<dbReference type="Proteomes" id="UP000030816">
    <property type="component" value="Unassembled WGS sequence"/>
</dbReference>
<reference evidence="3 4" key="1">
    <citation type="journal article" date="2014" name="Proc. Natl. Acad. Sci. U.S.A.">
        <title>Trajectory and genomic determinants of fungal-pathogen speciation and host adaptation.</title>
        <authorList>
            <person name="Hu X."/>
            <person name="Xiao G."/>
            <person name="Zheng P."/>
            <person name="Shang Y."/>
            <person name="Su Y."/>
            <person name="Zhang X."/>
            <person name="Liu X."/>
            <person name="Zhan S."/>
            <person name="St Leger R.J."/>
            <person name="Wang C."/>
        </authorList>
    </citation>
    <scope>NUCLEOTIDE SEQUENCE [LARGE SCALE GENOMIC DNA]</scope>
    <source>
        <strain evidence="3 4">ARSEF 1941</strain>
    </source>
</reference>
<feature type="transmembrane region" description="Helical" evidence="2">
    <location>
        <begin position="825"/>
        <end position="843"/>
    </location>
</feature>
<feature type="region of interest" description="Disordered" evidence="1">
    <location>
        <begin position="11"/>
        <end position="37"/>
    </location>
</feature>
<dbReference type="OrthoDB" id="4924915at2759"/>
<proteinExistence type="predicted"/>
<evidence type="ECO:0000313" key="3">
    <source>
        <dbReference type="EMBL" id="KHN94413.1"/>
    </source>
</evidence>
<protein>
    <submittedName>
        <fullName evidence="3">Protein-tyrosine phosphatase</fullName>
    </submittedName>
</protein>
<feature type="region of interest" description="Disordered" evidence="1">
    <location>
        <begin position="976"/>
        <end position="1026"/>
    </location>
</feature>